<evidence type="ECO:0000256" key="3">
    <source>
        <dbReference type="ARBA" id="ARBA00022452"/>
    </source>
</evidence>
<dbReference type="GO" id="GO:0009279">
    <property type="term" value="C:cell outer membrane"/>
    <property type="evidence" value="ECO:0007669"/>
    <property type="project" value="UniProtKB-SubCell"/>
</dbReference>
<reference evidence="13 14" key="1">
    <citation type="submission" date="2024-04" db="EMBL/GenBank/DDBJ databases">
        <title>Novel genus in family Flammeovirgaceae.</title>
        <authorList>
            <person name="Nguyen T.H."/>
            <person name="Vuong T.Q."/>
            <person name="Le H."/>
            <person name="Kim S.-G."/>
        </authorList>
    </citation>
    <scope>NUCLEOTIDE SEQUENCE [LARGE SCALE GENOMIC DNA]</scope>
    <source>
        <strain evidence="13 14">JCM 23209</strain>
    </source>
</reference>
<evidence type="ECO:0000313" key="13">
    <source>
        <dbReference type="EMBL" id="MEN7546603.1"/>
    </source>
</evidence>
<evidence type="ECO:0000256" key="7">
    <source>
        <dbReference type="ARBA" id="ARBA00023237"/>
    </source>
</evidence>
<dbReference type="Pfam" id="PF00593">
    <property type="entry name" value="TonB_dep_Rec_b-barrel"/>
    <property type="match status" value="1"/>
</dbReference>
<dbReference type="Gene3D" id="2.60.40.1120">
    <property type="entry name" value="Carboxypeptidase-like, regulatory domain"/>
    <property type="match status" value="1"/>
</dbReference>
<organism evidence="13 14">
    <name type="scientific">Rapidithrix thailandica</name>
    <dbReference type="NCBI Taxonomy" id="413964"/>
    <lineage>
        <taxon>Bacteria</taxon>
        <taxon>Pseudomonadati</taxon>
        <taxon>Bacteroidota</taxon>
        <taxon>Cytophagia</taxon>
        <taxon>Cytophagales</taxon>
        <taxon>Flammeovirgaceae</taxon>
        <taxon>Rapidithrix</taxon>
    </lineage>
</organism>
<proteinExistence type="inferred from homology"/>
<evidence type="ECO:0000256" key="4">
    <source>
        <dbReference type="ARBA" id="ARBA00022692"/>
    </source>
</evidence>
<evidence type="ECO:0000256" key="9">
    <source>
        <dbReference type="RuleBase" id="RU003357"/>
    </source>
</evidence>
<dbReference type="AlphaFoldDB" id="A0AAW9S5F5"/>
<dbReference type="PANTHER" id="PTHR30069">
    <property type="entry name" value="TONB-DEPENDENT OUTER MEMBRANE RECEPTOR"/>
    <property type="match status" value="1"/>
</dbReference>
<keyword evidence="6 8" id="KW-0472">Membrane</keyword>
<feature type="domain" description="TonB-dependent receptor plug" evidence="12">
    <location>
        <begin position="120"/>
        <end position="223"/>
    </location>
</feature>
<evidence type="ECO:0000256" key="8">
    <source>
        <dbReference type="PROSITE-ProRule" id="PRU01360"/>
    </source>
</evidence>
<keyword evidence="13" id="KW-0675">Receptor</keyword>
<feature type="signal peptide" evidence="10">
    <location>
        <begin position="1"/>
        <end position="19"/>
    </location>
</feature>
<evidence type="ECO:0000256" key="10">
    <source>
        <dbReference type="SAM" id="SignalP"/>
    </source>
</evidence>
<protein>
    <submittedName>
        <fullName evidence="13">TonB-dependent receptor</fullName>
    </submittedName>
</protein>
<dbReference type="Gene3D" id="2.40.170.20">
    <property type="entry name" value="TonB-dependent receptor, beta-barrel domain"/>
    <property type="match status" value="1"/>
</dbReference>
<dbReference type="Pfam" id="PF13715">
    <property type="entry name" value="CarbopepD_reg_2"/>
    <property type="match status" value="1"/>
</dbReference>
<dbReference type="GO" id="GO:0044718">
    <property type="term" value="P:siderophore transmembrane transport"/>
    <property type="evidence" value="ECO:0007669"/>
    <property type="project" value="TreeGrafter"/>
</dbReference>
<evidence type="ECO:0000256" key="2">
    <source>
        <dbReference type="ARBA" id="ARBA00022448"/>
    </source>
</evidence>
<dbReference type="InterPro" id="IPR039426">
    <property type="entry name" value="TonB-dep_rcpt-like"/>
</dbReference>
<evidence type="ECO:0000259" key="12">
    <source>
        <dbReference type="Pfam" id="PF07715"/>
    </source>
</evidence>
<dbReference type="GO" id="GO:0030246">
    <property type="term" value="F:carbohydrate binding"/>
    <property type="evidence" value="ECO:0007669"/>
    <property type="project" value="InterPro"/>
</dbReference>
<name>A0AAW9S5F5_9BACT</name>
<keyword evidence="10" id="KW-0732">Signal</keyword>
<dbReference type="Proteomes" id="UP001403385">
    <property type="component" value="Unassembled WGS sequence"/>
</dbReference>
<feature type="domain" description="TonB-dependent receptor-like beta-barrel" evidence="11">
    <location>
        <begin position="314"/>
        <end position="751"/>
    </location>
</feature>
<dbReference type="InterPro" id="IPR037066">
    <property type="entry name" value="Plug_dom_sf"/>
</dbReference>
<comment type="caution">
    <text evidence="13">The sequence shown here is derived from an EMBL/GenBank/DDBJ whole genome shotgun (WGS) entry which is preliminary data.</text>
</comment>
<gene>
    <name evidence="13" type="ORF">AAG747_01710</name>
</gene>
<comment type="subcellular location">
    <subcellularLocation>
        <location evidence="1 8">Cell outer membrane</location>
        <topology evidence="1 8">Multi-pass membrane protein</topology>
    </subcellularLocation>
</comment>
<dbReference type="EMBL" id="JBDKWZ010000001">
    <property type="protein sequence ID" value="MEN7546603.1"/>
    <property type="molecule type" value="Genomic_DNA"/>
</dbReference>
<dbReference type="Gene3D" id="2.170.130.10">
    <property type="entry name" value="TonB-dependent receptor, plug domain"/>
    <property type="match status" value="1"/>
</dbReference>
<dbReference type="SUPFAM" id="SSF56935">
    <property type="entry name" value="Porins"/>
    <property type="match status" value="1"/>
</dbReference>
<keyword evidence="5 9" id="KW-0798">TonB box</keyword>
<dbReference type="SUPFAM" id="SSF49452">
    <property type="entry name" value="Starch-binding domain-like"/>
    <property type="match status" value="1"/>
</dbReference>
<dbReference type="CDD" id="cd01347">
    <property type="entry name" value="ligand_gated_channel"/>
    <property type="match status" value="1"/>
</dbReference>
<keyword evidence="3 8" id="KW-1134">Transmembrane beta strand</keyword>
<feature type="chain" id="PRO_5043948182" evidence="10">
    <location>
        <begin position="20"/>
        <end position="787"/>
    </location>
</feature>
<dbReference type="RefSeq" id="WP_346819387.1">
    <property type="nucleotide sequence ID" value="NZ_JBDKWZ010000001.1"/>
</dbReference>
<dbReference type="InterPro" id="IPR000531">
    <property type="entry name" value="Beta-barrel_TonB"/>
</dbReference>
<dbReference type="InterPro" id="IPR036942">
    <property type="entry name" value="Beta-barrel_TonB_sf"/>
</dbReference>
<comment type="similarity">
    <text evidence="8 9">Belongs to the TonB-dependent receptor family.</text>
</comment>
<evidence type="ECO:0000313" key="14">
    <source>
        <dbReference type="Proteomes" id="UP001403385"/>
    </source>
</evidence>
<keyword evidence="2 8" id="KW-0813">Transport</keyword>
<evidence type="ECO:0000256" key="5">
    <source>
        <dbReference type="ARBA" id="ARBA00023077"/>
    </source>
</evidence>
<dbReference type="Pfam" id="PF07715">
    <property type="entry name" value="Plug"/>
    <property type="match status" value="1"/>
</dbReference>
<dbReference type="GO" id="GO:0015344">
    <property type="term" value="F:siderophore uptake transmembrane transporter activity"/>
    <property type="evidence" value="ECO:0007669"/>
    <property type="project" value="TreeGrafter"/>
</dbReference>
<evidence type="ECO:0000256" key="1">
    <source>
        <dbReference type="ARBA" id="ARBA00004571"/>
    </source>
</evidence>
<dbReference type="InterPro" id="IPR012910">
    <property type="entry name" value="Plug_dom"/>
</dbReference>
<dbReference type="PROSITE" id="PS52016">
    <property type="entry name" value="TONB_DEPENDENT_REC_3"/>
    <property type="match status" value="1"/>
</dbReference>
<keyword evidence="14" id="KW-1185">Reference proteome</keyword>
<keyword evidence="4 8" id="KW-0812">Transmembrane</keyword>
<accession>A0AAW9S5F5</accession>
<keyword evidence="7 8" id="KW-0998">Cell outer membrane</keyword>
<evidence type="ECO:0000259" key="11">
    <source>
        <dbReference type="Pfam" id="PF00593"/>
    </source>
</evidence>
<dbReference type="InterPro" id="IPR013784">
    <property type="entry name" value="Carb-bd-like_fold"/>
</dbReference>
<dbReference type="PANTHER" id="PTHR30069:SF42">
    <property type="entry name" value="FERRIC AEROBACTIN RECEPTOR"/>
    <property type="match status" value="1"/>
</dbReference>
<sequence>MKIYNFTILLLLSTLQLLAQSSQIKGKVIDSSGEPGAYLNVYLTQTKIGTTTDPSGSFELRNITSGTYTIAVSGVGYRPSRQTINVQAGQTLTLTLRIEKEDTMLEELVVSATRAPEALDEVPGAITTLSAKELESQLNATSNVNEILAQLVPGLAPSTGTGSNWGQTMRGRGVLVMVDGVPQSTTLRNGQLDIRGLDPNVIERVEVIKGATAIYGNGADGGIINYITKKASGQDFSGRLRLDGMGSLKQTNETLGYGANLMLSGKTGKVDFVSNAGWEHTGVQRDSEGDVLVPTYGVFDTKSYNLFAKAGYNFTPTQRLQATYNYYNSHQDTEYIPVFGRQVADESGYRLEKAYGLKGENPGTTPGTKTTNAILKYSHQKLIGGHTDFSMDVYYQKTDNTFFYANTFEGGGQSRILSKKYGARPLFTTSLPLSAQLKGNLLYGIDYLRDITSQPLTDGRKWVPEIKMHSVAPYAQLKLNLGEALVIKSGLRYENVFLAIDDYNTLPYSPKEDGNFTKSKSVTGGSLNYSSLIFNIGLRLMKDPVFNPYLSFSQAFSLPDLGLTLRNASAASIQDIHLEPVLTNNYELGFSSRLKNFRLEVAGFVNTSELGTGLSLNEAENRFELQRAPQRIFGTELSVDYRFTGYLKAGATYTWVEGLTKVKNTNNYTYIGGDKIAPPKFTTFVSIQPTRQLELLISYLYVGERDRFSTNDQGVYDYGKTSVKEDYHLVNFSASYQVHKSLKVSGTINNILNTDYFPARSQWSSPLGKFIVKGQGINAKMSVFFQF</sequence>
<evidence type="ECO:0000256" key="6">
    <source>
        <dbReference type="ARBA" id="ARBA00023136"/>
    </source>
</evidence>